<evidence type="ECO:0000313" key="8">
    <source>
        <dbReference type="Proteomes" id="UP000597761"/>
    </source>
</evidence>
<accession>A0ABQ1P7C1</accession>
<evidence type="ECO:0000256" key="5">
    <source>
        <dbReference type="SAM" id="Phobius"/>
    </source>
</evidence>
<feature type="domain" description="Integral membrane bound transporter" evidence="6">
    <location>
        <begin position="200"/>
        <end position="323"/>
    </location>
</feature>
<feature type="transmembrane region" description="Helical" evidence="5">
    <location>
        <begin position="308"/>
        <end position="330"/>
    </location>
</feature>
<feature type="transmembrane region" description="Helical" evidence="5">
    <location>
        <begin position="186"/>
        <end position="206"/>
    </location>
</feature>
<feature type="transmembrane region" description="Helical" evidence="5">
    <location>
        <begin position="99"/>
        <end position="117"/>
    </location>
</feature>
<sequence>MLEAVAGVRDFFRFGPAQADHLSAARIAVGIAPPLLIVMALGRVDLAVFAAFGSFTGIYAKRETLRRRVIHQSLAGAIILVCLTLGLLCAHAQVGGMTIVLIGSVVAALGAVVAASVGFKPSGSVFFVFAFTSIAALPTPPSFPSGIGVAAATVAFCVLLGYLARILPGMGGGAPVLGGSFTRAQLAWHGGQFLVVALVAGTLGQLTGVGHSNWAMVAGIAAIAAPDAPARVSRAVHRVVGTLAGVAVSAVILGLNPDPWPLALVVIVLQFLGELFVIRHYATALIFITPLALCMMQLGNPLPVEQLVFSRAVETVIGAAVAVGIVMLLGPAVERVTRRR</sequence>
<feature type="transmembrane region" description="Helical" evidence="5">
    <location>
        <begin position="35"/>
        <end position="60"/>
    </location>
</feature>
<evidence type="ECO:0000256" key="1">
    <source>
        <dbReference type="ARBA" id="ARBA00004141"/>
    </source>
</evidence>
<evidence type="ECO:0000256" key="2">
    <source>
        <dbReference type="ARBA" id="ARBA00022692"/>
    </source>
</evidence>
<protein>
    <submittedName>
        <fullName evidence="7">FUSC family protein</fullName>
    </submittedName>
</protein>
<keyword evidence="2 5" id="KW-0812">Transmembrane</keyword>
<feature type="transmembrane region" description="Helical" evidence="5">
    <location>
        <begin position="235"/>
        <end position="254"/>
    </location>
</feature>
<dbReference type="EMBL" id="BMJI01000008">
    <property type="protein sequence ID" value="GGC90305.1"/>
    <property type="molecule type" value="Genomic_DNA"/>
</dbReference>
<dbReference type="InterPro" id="IPR049453">
    <property type="entry name" value="Memb_transporter_dom"/>
</dbReference>
<keyword evidence="3 5" id="KW-1133">Transmembrane helix</keyword>
<dbReference type="Pfam" id="PF13515">
    <property type="entry name" value="FUSC_2"/>
    <property type="match status" value="1"/>
</dbReference>
<feature type="transmembrane region" description="Helical" evidence="5">
    <location>
        <begin position="124"/>
        <end position="141"/>
    </location>
</feature>
<keyword evidence="4 5" id="KW-0472">Membrane</keyword>
<comment type="caution">
    <text evidence="7">The sequence shown here is derived from an EMBL/GenBank/DDBJ whole genome shotgun (WGS) entry which is preliminary data.</text>
</comment>
<feature type="transmembrane region" description="Helical" evidence="5">
    <location>
        <begin position="284"/>
        <end position="302"/>
    </location>
</feature>
<organism evidence="7 8">
    <name type="scientific">Tersicoccus solisilvae</name>
    <dbReference type="NCBI Taxonomy" id="1882339"/>
    <lineage>
        <taxon>Bacteria</taxon>
        <taxon>Bacillati</taxon>
        <taxon>Actinomycetota</taxon>
        <taxon>Actinomycetes</taxon>
        <taxon>Micrococcales</taxon>
        <taxon>Micrococcaceae</taxon>
        <taxon>Tersicoccus</taxon>
    </lineage>
</organism>
<reference evidence="8" key="1">
    <citation type="journal article" date="2019" name="Int. J. Syst. Evol. Microbiol.">
        <title>The Global Catalogue of Microorganisms (GCM) 10K type strain sequencing project: providing services to taxonomists for standard genome sequencing and annotation.</title>
        <authorList>
            <consortium name="The Broad Institute Genomics Platform"/>
            <consortium name="The Broad Institute Genome Sequencing Center for Infectious Disease"/>
            <person name="Wu L."/>
            <person name="Ma J."/>
        </authorList>
    </citation>
    <scope>NUCLEOTIDE SEQUENCE [LARGE SCALE GENOMIC DNA]</scope>
    <source>
        <strain evidence="8">CGMCC 1.15480</strain>
    </source>
</reference>
<feature type="transmembrane region" description="Helical" evidence="5">
    <location>
        <begin position="72"/>
        <end position="93"/>
    </location>
</feature>
<dbReference type="Proteomes" id="UP000597761">
    <property type="component" value="Unassembled WGS sequence"/>
</dbReference>
<feature type="transmembrane region" description="Helical" evidence="5">
    <location>
        <begin position="260"/>
        <end position="277"/>
    </location>
</feature>
<comment type="subcellular location">
    <subcellularLocation>
        <location evidence="1">Membrane</location>
        <topology evidence="1">Multi-pass membrane protein</topology>
    </subcellularLocation>
</comment>
<gene>
    <name evidence="7" type="ORF">GCM10011512_16540</name>
</gene>
<proteinExistence type="predicted"/>
<keyword evidence="8" id="KW-1185">Reference proteome</keyword>
<evidence type="ECO:0000256" key="3">
    <source>
        <dbReference type="ARBA" id="ARBA00022989"/>
    </source>
</evidence>
<evidence type="ECO:0000256" key="4">
    <source>
        <dbReference type="ARBA" id="ARBA00023136"/>
    </source>
</evidence>
<evidence type="ECO:0000313" key="7">
    <source>
        <dbReference type="EMBL" id="GGC90305.1"/>
    </source>
</evidence>
<name>A0ABQ1P7C1_9MICC</name>
<evidence type="ECO:0000259" key="6">
    <source>
        <dbReference type="Pfam" id="PF13515"/>
    </source>
</evidence>